<keyword evidence="2" id="KW-0560">Oxidoreductase</keyword>
<comment type="similarity">
    <text evidence="1 3">Belongs to the short-chain dehydrogenases/reductases (SDR) family.</text>
</comment>
<dbReference type="SUPFAM" id="SSF51735">
    <property type="entry name" value="NAD(P)-binding Rossmann-fold domains"/>
    <property type="match status" value="1"/>
</dbReference>
<dbReference type="InterPro" id="IPR036291">
    <property type="entry name" value="NAD(P)-bd_dom_sf"/>
</dbReference>
<dbReference type="AlphaFoldDB" id="A0A919UZ45"/>
<gene>
    <name evidence="4" type="primary">yneD</name>
    <name evidence="4" type="ORF">Sru01_01450</name>
</gene>
<name>A0A919UZ45_9ACTN</name>
<evidence type="ECO:0000256" key="3">
    <source>
        <dbReference type="RuleBase" id="RU000363"/>
    </source>
</evidence>
<dbReference type="RefSeq" id="WP_203981834.1">
    <property type="nucleotide sequence ID" value="NZ_BOOU01000002.1"/>
</dbReference>
<dbReference type="CDD" id="cd05374">
    <property type="entry name" value="17beta-HSD-like_SDR_c"/>
    <property type="match status" value="1"/>
</dbReference>
<evidence type="ECO:0000256" key="2">
    <source>
        <dbReference type="ARBA" id="ARBA00023002"/>
    </source>
</evidence>
<accession>A0A919UZ45</accession>
<dbReference type="Proteomes" id="UP000655287">
    <property type="component" value="Unassembled WGS sequence"/>
</dbReference>
<dbReference type="Pfam" id="PF00106">
    <property type="entry name" value="adh_short"/>
    <property type="match status" value="1"/>
</dbReference>
<evidence type="ECO:0000313" key="5">
    <source>
        <dbReference type="Proteomes" id="UP000655287"/>
    </source>
</evidence>
<keyword evidence="5" id="KW-1185">Reference proteome</keyword>
<dbReference type="InterPro" id="IPR002347">
    <property type="entry name" value="SDR_fam"/>
</dbReference>
<proteinExistence type="inferred from homology"/>
<dbReference type="Gene3D" id="3.40.50.720">
    <property type="entry name" value="NAD(P)-binding Rossmann-like Domain"/>
    <property type="match status" value="1"/>
</dbReference>
<dbReference type="NCBIfam" id="NF004826">
    <property type="entry name" value="PRK06182.1"/>
    <property type="match status" value="1"/>
</dbReference>
<protein>
    <submittedName>
        <fullName evidence="4">Short-chain dehydrogenase/reductase</fullName>
    </submittedName>
</protein>
<dbReference type="PANTHER" id="PTHR44169">
    <property type="entry name" value="NADPH-DEPENDENT 1-ACYLDIHYDROXYACETONE PHOSPHATE REDUCTASE"/>
    <property type="match status" value="1"/>
</dbReference>
<evidence type="ECO:0000256" key="1">
    <source>
        <dbReference type="ARBA" id="ARBA00006484"/>
    </source>
</evidence>
<dbReference type="PRINTS" id="PR00081">
    <property type="entry name" value="GDHRDH"/>
</dbReference>
<reference evidence="4" key="1">
    <citation type="submission" date="2021-01" db="EMBL/GenBank/DDBJ databases">
        <title>Whole genome shotgun sequence of Sphaerisporangium rufum NBRC 109079.</title>
        <authorList>
            <person name="Komaki H."/>
            <person name="Tamura T."/>
        </authorList>
    </citation>
    <scope>NUCLEOTIDE SEQUENCE</scope>
    <source>
        <strain evidence="4">NBRC 109079</strain>
    </source>
</reference>
<evidence type="ECO:0000313" key="4">
    <source>
        <dbReference type="EMBL" id="GII75163.1"/>
    </source>
</evidence>
<dbReference type="PANTHER" id="PTHR44169:SF6">
    <property type="entry name" value="NADPH-DEPENDENT 1-ACYLDIHYDROXYACETONE PHOSPHATE REDUCTASE"/>
    <property type="match status" value="1"/>
</dbReference>
<comment type="caution">
    <text evidence="4">The sequence shown here is derived from an EMBL/GenBank/DDBJ whole genome shotgun (WGS) entry which is preliminary data.</text>
</comment>
<organism evidence="4 5">
    <name type="scientific">Sphaerisporangium rufum</name>
    <dbReference type="NCBI Taxonomy" id="1381558"/>
    <lineage>
        <taxon>Bacteria</taxon>
        <taxon>Bacillati</taxon>
        <taxon>Actinomycetota</taxon>
        <taxon>Actinomycetes</taxon>
        <taxon>Streptosporangiales</taxon>
        <taxon>Streptosporangiaceae</taxon>
        <taxon>Sphaerisporangium</taxon>
    </lineage>
</organism>
<dbReference type="PRINTS" id="PR00080">
    <property type="entry name" value="SDRFAMILY"/>
</dbReference>
<dbReference type="GO" id="GO:0016491">
    <property type="term" value="F:oxidoreductase activity"/>
    <property type="evidence" value="ECO:0007669"/>
    <property type="project" value="UniProtKB-KW"/>
</dbReference>
<dbReference type="EMBL" id="BOOU01000002">
    <property type="protein sequence ID" value="GII75163.1"/>
    <property type="molecule type" value="Genomic_DNA"/>
</dbReference>
<sequence length="271" mass="29150">MEPRICLVTGASSGIGSATALELLGAGHTVYGAARRVARMEGLRRAGGHPLAMDITDPGDVERVVRTVLDAHGRLDVLVNNAGAGLRGAIEDVPVDEARRLFEVNLFGLAELTRAVLPHMRERRSGLIVNISSIGGEVSLPLAAWYYASKHALEGYSDSLRQEVRRFGVNVVVIQPGLVRTEFDDGMSERLRAVSGQGAYRDVAEAQARAGERIYAPGGKVSDPRVVARTVLRALGASSPRPRYAVGYLARPLLLLDRLLPAGLFDRIVAR</sequence>